<evidence type="ECO:0000313" key="2">
    <source>
        <dbReference type="EMBL" id="KAJ1912224.1"/>
    </source>
</evidence>
<feature type="region of interest" description="Disordered" evidence="1">
    <location>
        <begin position="18"/>
        <end position="46"/>
    </location>
</feature>
<dbReference type="AlphaFoldDB" id="A0A9W7ZSN8"/>
<feature type="compositionally biased region" description="Low complexity" evidence="1">
    <location>
        <begin position="114"/>
        <end position="133"/>
    </location>
</feature>
<name>A0A9W7ZSN8_9FUNG</name>
<evidence type="ECO:0000256" key="1">
    <source>
        <dbReference type="SAM" id="MobiDB-lite"/>
    </source>
</evidence>
<feature type="region of interest" description="Disordered" evidence="1">
    <location>
        <begin position="602"/>
        <end position="632"/>
    </location>
</feature>
<sequence>MSNPYMYGIRAGSATLPSMSSSQVSLASTTSSSLSGDHSPSRNPQARLIPRTAGLDEESLLFARDAQRSQLTSKKKYMASLVSSSRIRSRAGSDIDGRTGSTYILPTVTDNLHSHPNSSSVSVVPSPSSSPPHTIGRPAQHRSSSDSAAGKVGSGSVGRNPRPHGHSQPHPAAYAPDQRRRHTDGIPGTTSPPNRMGHNSLPPTPDRSTAPSRRTSSTAASNSPVSTTGSLSAPTFIKAMNDLFFRRFCQEEVIYAEFKNQLLTRVHKNAHINHPDYLSSILVTVGRASRNVSLDMEAIAQWNLARLAKEKDVSILDRLFLMNLRIMVYDATHDIICSAPHCANPLCHATHSHVFGIQDRASAFGCCLNLLLNDGMHHRIIDRDDKMSVRLTAISAAASPPQRIRCLRELASLLLFARTPALKSIALRGIDRLHYLAKHSSSETVNQLASCQYAHERARLYEPVNPWLVHDLEDLDVAKLARLAQATLASTFLGAIYLLTPADLEVDDMFYFSLLKFGQLHLDYWAEATTITCPMLLHLFRATEPCTFIDFLFQENLPQLRPFFNRGKPDPRKFTPLNRILDHALNRAHDLGVLALNQLTPAPTSPTAATTPTDAAPPSPAVSDSQSTVGEDGVQHGQVVPRLHGFCMNLVVELTHLLSRMIFVQQSMHPGGAQEPEYRPYFSDLFLLDYSSSATEAPWQEVIDHFVLFERRHRRSHPANLLAYFAVAAEQVFVRDTLCDLELFLDLTMELLTEFRKRRPDYEVVTMTRDGLLVDSPPAGTGSLPQWNRRVREEIGGEFDRLFAEAGRYVTQCQAARARAAAKSSRSGSTTSIGSASTVRGSLGALDTAKLGGGGGGVMATVLMASPTPNASIVANNGGASGPANMSRTSTGSSGAGGGGGMMATNSSSPNIVLSSSTTLANHTLCYPAYVPSSPVKPQT</sequence>
<proteinExistence type="predicted"/>
<feature type="compositionally biased region" description="Low complexity" evidence="1">
    <location>
        <begin position="18"/>
        <end position="38"/>
    </location>
</feature>
<feature type="region of interest" description="Disordered" evidence="1">
    <location>
        <begin position="879"/>
        <end position="901"/>
    </location>
</feature>
<reference evidence="2" key="1">
    <citation type="submission" date="2022-07" db="EMBL/GenBank/DDBJ databases">
        <title>Phylogenomic reconstructions and comparative analyses of Kickxellomycotina fungi.</title>
        <authorList>
            <person name="Reynolds N.K."/>
            <person name="Stajich J.E."/>
            <person name="Barry K."/>
            <person name="Grigoriev I.V."/>
            <person name="Crous P."/>
            <person name="Smith M.E."/>
        </authorList>
    </citation>
    <scope>NUCLEOTIDE SEQUENCE</scope>
    <source>
        <strain evidence="2">RSA 861</strain>
    </source>
</reference>
<gene>
    <name evidence="2" type="ORF">IWQ60_009758</name>
</gene>
<feature type="compositionally biased region" description="Low complexity" evidence="1">
    <location>
        <begin position="206"/>
        <end position="224"/>
    </location>
</feature>
<dbReference type="EMBL" id="JANBPT010000852">
    <property type="protein sequence ID" value="KAJ1912224.1"/>
    <property type="molecule type" value="Genomic_DNA"/>
</dbReference>
<dbReference type="OrthoDB" id="5549534at2759"/>
<accession>A0A9W7ZSN8</accession>
<evidence type="ECO:0000313" key="3">
    <source>
        <dbReference type="Proteomes" id="UP001150569"/>
    </source>
</evidence>
<feature type="compositionally biased region" description="Low complexity" evidence="1">
    <location>
        <begin position="602"/>
        <end position="614"/>
    </location>
</feature>
<keyword evidence="3" id="KW-1185">Reference proteome</keyword>
<feature type="region of interest" description="Disordered" evidence="1">
    <location>
        <begin position="107"/>
        <end position="231"/>
    </location>
</feature>
<comment type="caution">
    <text evidence="2">The sequence shown here is derived from an EMBL/GenBank/DDBJ whole genome shotgun (WGS) entry which is preliminary data.</text>
</comment>
<protein>
    <submittedName>
        <fullName evidence="2">Uncharacterized protein</fullName>
    </submittedName>
</protein>
<organism evidence="2 3">
    <name type="scientific">Tieghemiomyces parasiticus</name>
    <dbReference type="NCBI Taxonomy" id="78921"/>
    <lineage>
        <taxon>Eukaryota</taxon>
        <taxon>Fungi</taxon>
        <taxon>Fungi incertae sedis</taxon>
        <taxon>Zoopagomycota</taxon>
        <taxon>Kickxellomycotina</taxon>
        <taxon>Dimargaritomycetes</taxon>
        <taxon>Dimargaritales</taxon>
        <taxon>Dimargaritaceae</taxon>
        <taxon>Tieghemiomyces</taxon>
    </lineage>
</organism>
<dbReference type="Proteomes" id="UP001150569">
    <property type="component" value="Unassembled WGS sequence"/>
</dbReference>